<dbReference type="Proteomes" id="UP000266178">
    <property type="component" value="Unassembled WGS sequence"/>
</dbReference>
<protein>
    <submittedName>
        <fullName evidence="3">Putative glycosyltransferase EpsD</fullName>
        <ecNumber evidence="3">2.4.-.-</ecNumber>
    </submittedName>
</protein>
<organism evidence="3 4">
    <name type="scientific">Meiothermus granaticius NBRC 107808</name>
    <dbReference type="NCBI Taxonomy" id="1227551"/>
    <lineage>
        <taxon>Bacteria</taxon>
        <taxon>Thermotogati</taxon>
        <taxon>Deinococcota</taxon>
        <taxon>Deinococci</taxon>
        <taxon>Thermales</taxon>
        <taxon>Thermaceae</taxon>
        <taxon>Meiothermus</taxon>
    </lineage>
</organism>
<evidence type="ECO:0000313" key="4">
    <source>
        <dbReference type="Proteomes" id="UP000266178"/>
    </source>
</evidence>
<proteinExistence type="predicted"/>
<dbReference type="RefSeq" id="WP_119356946.1">
    <property type="nucleotide sequence ID" value="NZ_BJXM01000012.1"/>
</dbReference>
<dbReference type="InterPro" id="IPR001296">
    <property type="entry name" value="Glyco_trans_1"/>
</dbReference>
<reference evidence="3 4" key="1">
    <citation type="submission" date="2018-08" db="EMBL/GenBank/DDBJ databases">
        <title>Meiothermus granaticius genome AF-68 sequencing project.</title>
        <authorList>
            <person name="Da Costa M.S."/>
            <person name="Albuquerque L."/>
            <person name="Raposo P."/>
            <person name="Froufe H.J.C."/>
            <person name="Barroso C.S."/>
            <person name="Egas C."/>
        </authorList>
    </citation>
    <scope>NUCLEOTIDE SEQUENCE [LARGE SCALE GENOMIC DNA]</scope>
    <source>
        <strain evidence="3 4">AF-68</strain>
    </source>
</reference>
<dbReference type="Pfam" id="PF13439">
    <property type="entry name" value="Glyco_transf_4"/>
    <property type="match status" value="1"/>
</dbReference>
<gene>
    <name evidence="3" type="primary">epsD_1</name>
    <name evidence="3" type="ORF">Mgrana_01448</name>
</gene>
<dbReference type="OrthoDB" id="9814612at2"/>
<keyword evidence="4" id="KW-1185">Reference proteome</keyword>
<dbReference type="Pfam" id="PF00534">
    <property type="entry name" value="Glycos_transf_1"/>
    <property type="match status" value="1"/>
</dbReference>
<comment type="caution">
    <text evidence="3">The sequence shown here is derived from an EMBL/GenBank/DDBJ whole genome shotgun (WGS) entry which is preliminary data.</text>
</comment>
<dbReference type="CDD" id="cd03808">
    <property type="entry name" value="GT4_CapM-like"/>
    <property type="match status" value="1"/>
</dbReference>
<dbReference type="SUPFAM" id="SSF53756">
    <property type="entry name" value="UDP-Glycosyltransferase/glycogen phosphorylase"/>
    <property type="match status" value="1"/>
</dbReference>
<name>A0A399FD32_9DEIN</name>
<keyword evidence="3" id="KW-0328">Glycosyltransferase</keyword>
<dbReference type="GO" id="GO:0016757">
    <property type="term" value="F:glycosyltransferase activity"/>
    <property type="evidence" value="ECO:0007669"/>
    <property type="project" value="UniProtKB-KW"/>
</dbReference>
<evidence type="ECO:0000259" key="2">
    <source>
        <dbReference type="Pfam" id="PF13439"/>
    </source>
</evidence>
<dbReference type="EC" id="2.4.-.-" evidence="3"/>
<keyword evidence="3" id="KW-0808">Transferase</keyword>
<sequence>MPTKVLFAANVSLFFSKFLLPLADHFRAQGWQVDGAAPDATGWQPSRGHFDQVFDIQWSRNPLDPKNILRGIHQIQQLVEREGYDIVHVHTPVPAFITRLALRNLRKRTGTRVIYTAHGFHFHPKGNPLSNAVFLGLEWLAGRWTDHLVVMNREDESAARRYRIVPPGRLHYMPGIGLDLNRYTAEAVPPSEVERVRAELGLTAGQPLFSVIAEFIPRKRHRDALLAFAQLNHPSARLALAGTGRLEPELRALTRKLGLEGRVLFLGWRQDIPALIKASVATLLPTQQEGLPRAVMESLCLGVPVIGTNIRGVHELLYPDSGFLLEVGDVAGIAKTMRWVLEHPQEAQAMGVRAKECMQPYDIRHILGLHEQLYAQALGEGSGRSSKTEAFHA</sequence>
<dbReference type="EMBL" id="QWLB01000016">
    <property type="protein sequence ID" value="RIH92671.1"/>
    <property type="molecule type" value="Genomic_DNA"/>
</dbReference>
<dbReference type="AlphaFoldDB" id="A0A399FD32"/>
<evidence type="ECO:0000313" key="3">
    <source>
        <dbReference type="EMBL" id="RIH92671.1"/>
    </source>
</evidence>
<feature type="domain" description="Glycosyltransferase subfamily 4-like N-terminal" evidence="2">
    <location>
        <begin position="21"/>
        <end position="174"/>
    </location>
</feature>
<dbReference type="PANTHER" id="PTHR12526">
    <property type="entry name" value="GLYCOSYLTRANSFERASE"/>
    <property type="match status" value="1"/>
</dbReference>
<accession>A0A399FD32</accession>
<feature type="domain" description="Glycosyl transferase family 1" evidence="1">
    <location>
        <begin position="194"/>
        <end position="356"/>
    </location>
</feature>
<dbReference type="InterPro" id="IPR028098">
    <property type="entry name" value="Glyco_trans_4-like_N"/>
</dbReference>
<evidence type="ECO:0000259" key="1">
    <source>
        <dbReference type="Pfam" id="PF00534"/>
    </source>
</evidence>
<dbReference type="Gene3D" id="3.40.50.2000">
    <property type="entry name" value="Glycogen Phosphorylase B"/>
    <property type="match status" value="2"/>
</dbReference>